<sequence length="104" mass="9639">MHQLVESPVAQFADTEIGDRVGLLAAPGEPTLCAVLATVTFGAAGAALEATLDGVFVVAAGAATATAVAAATEGTACGRVGQPGHPGAGGGPGTGGGQDPAGSV</sequence>
<evidence type="ECO:0000313" key="3">
    <source>
        <dbReference type="Proteomes" id="UP000661025"/>
    </source>
</evidence>
<accession>A0A927LCN0</accession>
<name>A0A927LCN0_9ACTN</name>
<dbReference type="AlphaFoldDB" id="A0A927LCN0"/>
<dbReference type="Proteomes" id="UP000661025">
    <property type="component" value="Unassembled WGS sequence"/>
</dbReference>
<proteinExistence type="predicted"/>
<organism evidence="2 3">
    <name type="scientific">Streptomyces caniscabiei</name>
    <dbReference type="NCBI Taxonomy" id="2746961"/>
    <lineage>
        <taxon>Bacteria</taxon>
        <taxon>Bacillati</taxon>
        <taxon>Actinomycetota</taxon>
        <taxon>Actinomycetes</taxon>
        <taxon>Kitasatosporales</taxon>
        <taxon>Streptomycetaceae</taxon>
        <taxon>Streptomyces</taxon>
    </lineage>
</organism>
<protein>
    <submittedName>
        <fullName evidence="2">Uncharacterized protein</fullName>
    </submittedName>
</protein>
<gene>
    <name evidence="2" type="ORF">IHE70_41110</name>
</gene>
<dbReference type="EMBL" id="JACYXT010000027">
    <property type="protein sequence ID" value="MBD9729475.1"/>
    <property type="molecule type" value="Genomic_DNA"/>
</dbReference>
<reference evidence="2" key="1">
    <citation type="submission" date="2020-09" db="EMBL/GenBank/DDBJ databases">
        <title>Streptomyces canutascabiei sp. nov., which causes potato common scab and is distributed across the world.</title>
        <authorList>
            <person name="Nguyen H.P."/>
            <person name="Weisberg A.J."/>
            <person name="Chang J.H."/>
            <person name="Clarke C.R."/>
        </authorList>
    </citation>
    <scope>NUCLEOTIDE SEQUENCE</scope>
    <source>
        <strain evidence="2">ID-01-6.2a</strain>
    </source>
</reference>
<feature type="region of interest" description="Disordered" evidence="1">
    <location>
        <begin position="76"/>
        <end position="104"/>
    </location>
</feature>
<dbReference type="RefSeq" id="WP_143674286.1">
    <property type="nucleotide sequence ID" value="NZ_CP119182.1"/>
</dbReference>
<feature type="compositionally biased region" description="Gly residues" evidence="1">
    <location>
        <begin position="84"/>
        <end position="104"/>
    </location>
</feature>
<evidence type="ECO:0000256" key="1">
    <source>
        <dbReference type="SAM" id="MobiDB-lite"/>
    </source>
</evidence>
<evidence type="ECO:0000313" key="2">
    <source>
        <dbReference type="EMBL" id="MBD9729475.1"/>
    </source>
</evidence>
<comment type="caution">
    <text evidence="2">The sequence shown here is derived from an EMBL/GenBank/DDBJ whole genome shotgun (WGS) entry which is preliminary data.</text>
</comment>
<dbReference type="GeneID" id="79935838"/>